<proteinExistence type="predicted"/>
<gene>
    <name evidence="1" type="ORF">LOK49_LG06G03390</name>
</gene>
<reference evidence="1 2" key="1">
    <citation type="journal article" date="2022" name="Plant J.">
        <title>Chromosome-level genome of Camellia lanceoleosa provides a valuable resource for understanding genome evolution and self-incompatibility.</title>
        <authorList>
            <person name="Gong W."/>
            <person name="Xiao S."/>
            <person name="Wang L."/>
            <person name="Liao Z."/>
            <person name="Chang Y."/>
            <person name="Mo W."/>
            <person name="Hu G."/>
            <person name="Li W."/>
            <person name="Zhao G."/>
            <person name="Zhu H."/>
            <person name="Hu X."/>
            <person name="Ji K."/>
            <person name="Xiang X."/>
            <person name="Song Q."/>
            <person name="Yuan D."/>
            <person name="Jin S."/>
            <person name="Zhang L."/>
        </authorList>
    </citation>
    <scope>NUCLEOTIDE SEQUENCE [LARGE SCALE GENOMIC DNA]</scope>
    <source>
        <strain evidence="1">SQ_2022a</strain>
    </source>
</reference>
<name>A0ACC0HI90_9ERIC</name>
<keyword evidence="2" id="KW-1185">Reference proteome</keyword>
<evidence type="ECO:0000313" key="2">
    <source>
        <dbReference type="Proteomes" id="UP001060215"/>
    </source>
</evidence>
<dbReference type="EMBL" id="CM045762">
    <property type="protein sequence ID" value="KAI8012373.1"/>
    <property type="molecule type" value="Genomic_DNA"/>
</dbReference>
<sequence>MPMTLQASVPAPIQGDGVLSDPLQRPISVTQSTEIMSDLIQEEEGFIRGSESENVGLIKRILMMSVNGTLHIHALRLIRRELGLPQDFRESILGKYTNEFRLVDLETVGLIDRDRELGFVGEVEKWREKEFREKWLSEFETKCVFPINFPTGFKIEAGFREKLRNWQRLPYVKPYERKEGVKVHTCGGIERFEKRAVGIFHELLWLTVEKKVEVDRLVHFREDLGIEVDLRELILKHPGIFYTSTKGNAQTVFFFKRGIW</sequence>
<organism evidence="1 2">
    <name type="scientific">Camellia lanceoleosa</name>
    <dbReference type="NCBI Taxonomy" id="1840588"/>
    <lineage>
        <taxon>Eukaryota</taxon>
        <taxon>Viridiplantae</taxon>
        <taxon>Streptophyta</taxon>
        <taxon>Embryophyta</taxon>
        <taxon>Tracheophyta</taxon>
        <taxon>Spermatophyta</taxon>
        <taxon>Magnoliopsida</taxon>
        <taxon>eudicotyledons</taxon>
        <taxon>Gunneridae</taxon>
        <taxon>Pentapetalae</taxon>
        <taxon>asterids</taxon>
        <taxon>Ericales</taxon>
        <taxon>Theaceae</taxon>
        <taxon>Camellia</taxon>
    </lineage>
</organism>
<dbReference type="Proteomes" id="UP001060215">
    <property type="component" value="Chromosome 5"/>
</dbReference>
<accession>A0ACC0HI90</accession>
<comment type="caution">
    <text evidence="1">The sequence shown here is derived from an EMBL/GenBank/DDBJ whole genome shotgun (WGS) entry which is preliminary data.</text>
</comment>
<protein>
    <submittedName>
        <fullName evidence="1">Protein ROOT PRIMORDIUM DEFECTIVE 1</fullName>
    </submittedName>
</protein>
<evidence type="ECO:0000313" key="1">
    <source>
        <dbReference type="EMBL" id="KAI8012373.1"/>
    </source>
</evidence>